<evidence type="ECO:0000256" key="1">
    <source>
        <dbReference type="ARBA" id="ARBA00025733"/>
    </source>
</evidence>
<reference evidence="4 5" key="1">
    <citation type="journal article" date="2018" name="Sci. Rep.">
        <title>Raphidocelis subcapitata (=Pseudokirchneriella subcapitata) provides an insight into genome evolution and environmental adaptations in the Sphaeropleales.</title>
        <authorList>
            <person name="Suzuki S."/>
            <person name="Yamaguchi H."/>
            <person name="Nakajima N."/>
            <person name="Kawachi M."/>
        </authorList>
    </citation>
    <scope>NUCLEOTIDE SEQUENCE [LARGE SCALE GENOMIC DNA]</scope>
    <source>
        <strain evidence="4 5">NIES-35</strain>
    </source>
</reference>
<dbReference type="Pfam" id="PF04969">
    <property type="entry name" value="CS"/>
    <property type="match status" value="1"/>
</dbReference>
<dbReference type="STRING" id="307507.A0A2V0P366"/>
<name>A0A2V0P366_9CHLO</name>
<feature type="compositionally biased region" description="Gly residues" evidence="2">
    <location>
        <begin position="177"/>
        <end position="192"/>
    </location>
</feature>
<feature type="region of interest" description="Disordered" evidence="2">
    <location>
        <begin position="177"/>
        <end position="218"/>
    </location>
</feature>
<accession>A0A2V0P366</accession>
<dbReference type="GO" id="GO:0005829">
    <property type="term" value="C:cytosol"/>
    <property type="evidence" value="ECO:0007669"/>
    <property type="project" value="TreeGrafter"/>
</dbReference>
<dbReference type="InterPro" id="IPR045250">
    <property type="entry name" value="p23-like"/>
</dbReference>
<dbReference type="InterPro" id="IPR007052">
    <property type="entry name" value="CS_dom"/>
</dbReference>
<proteinExistence type="inferred from homology"/>
<evidence type="ECO:0000313" key="4">
    <source>
        <dbReference type="EMBL" id="GBF94029.1"/>
    </source>
</evidence>
<protein>
    <recommendedName>
        <fullName evidence="3">CS domain-containing protein</fullName>
    </recommendedName>
</protein>
<feature type="domain" description="CS" evidence="3">
    <location>
        <begin position="3"/>
        <end position="96"/>
    </location>
</feature>
<dbReference type="AlphaFoldDB" id="A0A2V0P366"/>
<dbReference type="InParanoid" id="A0A2V0P366"/>
<dbReference type="SUPFAM" id="SSF49764">
    <property type="entry name" value="HSP20-like chaperones"/>
    <property type="match status" value="1"/>
</dbReference>
<dbReference type="GO" id="GO:0051131">
    <property type="term" value="P:chaperone-mediated protein complex assembly"/>
    <property type="evidence" value="ECO:0007669"/>
    <property type="project" value="TreeGrafter"/>
</dbReference>
<dbReference type="GO" id="GO:0005634">
    <property type="term" value="C:nucleus"/>
    <property type="evidence" value="ECO:0007669"/>
    <property type="project" value="TreeGrafter"/>
</dbReference>
<dbReference type="OrthoDB" id="1564555at2759"/>
<dbReference type="Gene3D" id="2.60.40.790">
    <property type="match status" value="1"/>
</dbReference>
<dbReference type="PROSITE" id="PS51203">
    <property type="entry name" value="CS"/>
    <property type="match status" value="1"/>
</dbReference>
<dbReference type="InterPro" id="IPR008978">
    <property type="entry name" value="HSP20-like_chaperone"/>
</dbReference>
<comment type="caution">
    <text evidence="4">The sequence shown here is derived from an EMBL/GenBank/DDBJ whole genome shotgun (WGS) entry which is preliminary data.</text>
</comment>
<dbReference type="FunCoup" id="A0A2V0P366">
    <property type="interactions" value="1898"/>
</dbReference>
<dbReference type="PANTHER" id="PTHR22932:SF1">
    <property type="entry name" value="CO-CHAPERONE PROTEIN DAF-41"/>
    <property type="match status" value="1"/>
</dbReference>
<sequence>MAAKTPNVLWAQRPNCVYVTIDVQDVKDPKVELSNDADGKHARVQFDGKTGEGTSYSLDLQLYGAVDKDKSKFNTMPRNIVMVLEKTEAGSWPRLTKESAKGDKHIKVDWDKWVDSDEEAAEDFDMSGMGGFGGGMGGMPGMEGMGGMGGMGGMPGMPGMGGMGGMDLQQLMASMGGGMGGPGGMDMMGGGEEGGDSDDDGDGDDDELPPLEEAAPGK</sequence>
<organism evidence="4 5">
    <name type="scientific">Raphidocelis subcapitata</name>
    <dbReference type="NCBI Taxonomy" id="307507"/>
    <lineage>
        <taxon>Eukaryota</taxon>
        <taxon>Viridiplantae</taxon>
        <taxon>Chlorophyta</taxon>
        <taxon>core chlorophytes</taxon>
        <taxon>Chlorophyceae</taxon>
        <taxon>CS clade</taxon>
        <taxon>Sphaeropleales</taxon>
        <taxon>Selenastraceae</taxon>
        <taxon>Raphidocelis</taxon>
    </lineage>
</organism>
<dbReference type="PANTHER" id="PTHR22932">
    <property type="entry name" value="TELOMERASE-BINDING PROTEIN P23 HSP90 CO-CHAPERONE"/>
    <property type="match status" value="1"/>
</dbReference>
<keyword evidence="5" id="KW-1185">Reference proteome</keyword>
<dbReference type="Proteomes" id="UP000247498">
    <property type="component" value="Unassembled WGS sequence"/>
</dbReference>
<dbReference type="GO" id="GO:0051879">
    <property type="term" value="F:Hsp90 protein binding"/>
    <property type="evidence" value="ECO:0007669"/>
    <property type="project" value="InterPro"/>
</dbReference>
<gene>
    <name evidence="4" type="ORF">Rsub_07297</name>
</gene>
<comment type="similarity">
    <text evidence="1">Belongs to the p23/wos2 family.</text>
</comment>
<dbReference type="CDD" id="cd06465">
    <property type="entry name" value="p23_hB-ind1_like"/>
    <property type="match status" value="1"/>
</dbReference>
<evidence type="ECO:0000313" key="5">
    <source>
        <dbReference type="Proteomes" id="UP000247498"/>
    </source>
</evidence>
<dbReference type="EMBL" id="BDRX01000047">
    <property type="protein sequence ID" value="GBF94029.1"/>
    <property type="molecule type" value="Genomic_DNA"/>
</dbReference>
<evidence type="ECO:0000256" key="2">
    <source>
        <dbReference type="SAM" id="MobiDB-lite"/>
    </source>
</evidence>
<feature type="compositionally biased region" description="Acidic residues" evidence="2">
    <location>
        <begin position="193"/>
        <end position="210"/>
    </location>
</feature>
<evidence type="ECO:0000259" key="3">
    <source>
        <dbReference type="PROSITE" id="PS51203"/>
    </source>
</evidence>
<dbReference type="GO" id="GO:0006457">
    <property type="term" value="P:protein folding"/>
    <property type="evidence" value="ECO:0007669"/>
    <property type="project" value="TreeGrafter"/>
</dbReference>
<dbReference type="GO" id="GO:0051087">
    <property type="term" value="F:protein-folding chaperone binding"/>
    <property type="evidence" value="ECO:0007669"/>
    <property type="project" value="TreeGrafter"/>
</dbReference>